<reference evidence="6 7" key="1">
    <citation type="submission" date="2019-11" db="EMBL/GenBank/DDBJ databases">
        <title>Bacillus idriensis genome.</title>
        <authorList>
            <person name="Konopka E.N."/>
            <person name="Newman J.D."/>
        </authorList>
    </citation>
    <scope>NUCLEOTIDE SEQUENCE [LARGE SCALE GENOMIC DNA]</scope>
    <source>
        <strain evidence="6 7">DSM 19097</strain>
    </source>
</reference>
<keyword evidence="3 6" id="KW-0808">Transferase</keyword>
<dbReference type="SUPFAM" id="SSF53448">
    <property type="entry name" value="Nucleotide-diphospho-sugar transferases"/>
    <property type="match status" value="1"/>
</dbReference>
<keyword evidence="4" id="KW-1133">Transmembrane helix</keyword>
<feature type="transmembrane region" description="Helical" evidence="4">
    <location>
        <begin position="6"/>
        <end position="27"/>
    </location>
</feature>
<comment type="caution">
    <text evidence="6">The sequence shown here is derived from an EMBL/GenBank/DDBJ whole genome shotgun (WGS) entry which is preliminary data.</text>
</comment>
<comment type="similarity">
    <text evidence="1">Belongs to the glycosyltransferase 2 family.</text>
</comment>
<dbReference type="InterPro" id="IPR001173">
    <property type="entry name" value="Glyco_trans_2-like"/>
</dbReference>
<keyword evidence="4" id="KW-0472">Membrane</keyword>
<name>A0A6I2MKJ3_9BACI</name>
<evidence type="ECO:0000256" key="3">
    <source>
        <dbReference type="ARBA" id="ARBA00022679"/>
    </source>
</evidence>
<proteinExistence type="inferred from homology"/>
<dbReference type="GO" id="GO:0016757">
    <property type="term" value="F:glycosyltransferase activity"/>
    <property type="evidence" value="ECO:0007669"/>
    <property type="project" value="UniProtKB-KW"/>
</dbReference>
<evidence type="ECO:0000256" key="4">
    <source>
        <dbReference type="SAM" id="Phobius"/>
    </source>
</evidence>
<evidence type="ECO:0000259" key="5">
    <source>
        <dbReference type="Pfam" id="PF00535"/>
    </source>
</evidence>
<dbReference type="Gene3D" id="3.90.550.10">
    <property type="entry name" value="Spore Coat Polysaccharide Biosynthesis Protein SpsA, Chain A"/>
    <property type="match status" value="1"/>
</dbReference>
<dbReference type="Pfam" id="PF00535">
    <property type="entry name" value="Glycos_transf_2"/>
    <property type="match status" value="1"/>
</dbReference>
<sequence>MDIYSLLLFSLCIVFPVIHLIHSLPWFKRQAERLKSAAKGDKGISILVPCYNEQGIIDTSINSMKSLSYSAYDVIYINDGSTDDTMLLLNQFLQLQPSSKQPLRKIGHKKILGFFQSKLYPNIYVIDKENGGKADSLNAGIEYAQKELVITLDADTILTDKALPVVNDAFEDENVVAAGGMVHVLQTKTAEPLKSLSLLRANLLVSVQALDFLKAFYITKMSLARFHALAIISGAFGIFRKQVLLEVGGFRTTIGEDIDITLRIHRHISTHKKKKIVFIPEAVCYTELPENWKDLFKQRIRWQKAFIDCVIHFRAFLGRTLFTKPVSFFYLIESFLAGTIAAYVMTGLIVVNGIIHPPSSYLDYFLFLSIYILIFGMIYDLAAVRMSRHYGISFKKREIPKLLLAILFDILIYRLATMIFIMYGSIAYFFNQNWNKVERTGRDYQTDSETAA</sequence>
<feature type="transmembrane region" description="Helical" evidence="4">
    <location>
        <begin position="328"/>
        <end position="355"/>
    </location>
</feature>
<dbReference type="Proteomes" id="UP000441585">
    <property type="component" value="Unassembled WGS sequence"/>
</dbReference>
<gene>
    <name evidence="6" type="ORF">GJU41_20580</name>
</gene>
<organism evidence="6 7">
    <name type="scientific">Metabacillus idriensis</name>
    <dbReference type="NCBI Taxonomy" id="324768"/>
    <lineage>
        <taxon>Bacteria</taxon>
        <taxon>Bacillati</taxon>
        <taxon>Bacillota</taxon>
        <taxon>Bacilli</taxon>
        <taxon>Bacillales</taxon>
        <taxon>Bacillaceae</taxon>
        <taxon>Metabacillus</taxon>
    </lineage>
</organism>
<feature type="domain" description="Glycosyltransferase 2-like" evidence="5">
    <location>
        <begin position="45"/>
        <end position="245"/>
    </location>
</feature>
<dbReference type="RefSeq" id="WP_154319439.1">
    <property type="nucleotide sequence ID" value="NZ_CAJGAA010000010.1"/>
</dbReference>
<evidence type="ECO:0000313" key="7">
    <source>
        <dbReference type="Proteomes" id="UP000441585"/>
    </source>
</evidence>
<evidence type="ECO:0000256" key="1">
    <source>
        <dbReference type="ARBA" id="ARBA00006739"/>
    </source>
</evidence>
<keyword evidence="7" id="KW-1185">Reference proteome</keyword>
<keyword evidence="2" id="KW-0328">Glycosyltransferase</keyword>
<dbReference type="InterPro" id="IPR029044">
    <property type="entry name" value="Nucleotide-diphossugar_trans"/>
</dbReference>
<dbReference type="AlphaFoldDB" id="A0A6I2MKJ3"/>
<feature type="transmembrane region" description="Helical" evidence="4">
    <location>
        <begin position="361"/>
        <end position="382"/>
    </location>
</feature>
<dbReference type="CDD" id="cd06423">
    <property type="entry name" value="CESA_like"/>
    <property type="match status" value="1"/>
</dbReference>
<protein>
    <submittedName>
        <fullName evidence="6">Glycosyltransferase</fullName>
    </submittedName>
</protein>
<evidence type="ECO:0000256" key="2">
    <source>
        <dbReference type="ARBA" id="ARBA00022676"/>
    </source>
</evidence>
<feature type="transmembrane region" description="Helical" evidence="4">
    <location>
        <begin position="402"/>
        <end position="430"/>
    </location>
</feature>
<keyword evidence="4" id="KW-0812">Transmembrane</keyword>
<dbReference type="PANTHER" id="PTHR43630:SF1">
    <property type="entry name" value="POLY-BETA-1,6-N-ACETYL-D-GLUCOSAMINE SYNTHASE"/>
    <property type="match status" value="1"/>
</dbReference>
<dbReference type="EMBL" id="WKKF01000011">
    <property type="protein sequence ID" value="MRX56363.1"/>
    <property type="molecule type" value="Genomic_DNA"/>
</dbReference>
<evidence type="ECO:0000313" key="6">
    <source>
        <dbReference type="EMBL" id="MRX56363.1"/>
    </source>
</evidence>
<accession>A0A6I2MKJ3</accession>
<dbReference type="PANTHER" id="PTHR43630">
    <property type="entry name" value="POLY-BETA-1,6-N-ACETYL-D-GLUCOSAMINE SYNTHASE"/>
    <property type="match status" value="1"/>
</dbReference>